<proteinExistence type="predicted"/>
<dbReference type="Pfam" id="PF00078">
    <property type="entry name" value="RVT_1"/>
    <property type="match status" value="1"/>
</dbReference>
<evidence type="ECO:0000313" key="2">
    <source>
        <dbReference type="Proteomes" id="UP000492821"/>
    </source>
</evidence>
<dbReference type="PANTHER" id="PTHR47027:SF20">
    <property type="entry name" value="REVERSE TRANSCRIPTASE-LIKE PROTEIN WITH RNA-DIRECTED DNA POLYMERASE DOMAIN"/>
    <property type="match status" value="1"/>
</dbReference>
<keyword evidence="2" id="KW-1185">Reference proteome</keyword>
<accession>A0A7E4VPF8</accession>
<evidence type="ECO:0000313" key="3">
    <source>
        <dbReference type="WBParaSite" id="Pan_g23416.t1"/>
    </source>
</evidence>
<organism evidence="2 3">
    <name type="scientific">Panagrellus redivivus</name>
    <name type="common">Microworm</name>
    <dbReference type="NCBI Taxonomy" id="6233"/>
    <lineage>
        <taxon>Eukaryota</taxon>
        <taxon>Metazoa</taxon>
        <taxon>Ecdysozoa</taxon>
        <taxon>Nematoda</taxon>
        <taxon>Chromadorea</taxon>
        <taxon>Rhabditida</taxon>
        <taxon>Tylenchina</taxon>
        <taxon>Panagrolaimomorpha</taxon>
        <taxon>Panagrolaimoidea</taxon>
        <taxon>Panagrolaimidae</taxon>
        <taxon>Panagrellus</taxon>
    </lineage>
</organism>
<dbReference type="InterPro" id="IPR000477">
    <property type="entry name" value="RT_dom"/>
</dbReference>
<protein>
    <submittedName>
        <fullName evidence="3">Reverse transcriptase domain-containing protein</fullName>
    </submittedName>
</protein>
<name>A0A7E4VPF8_PANRE</name>
<feature type="domain" description="Reverse transcriptase" evidence="1">
    <location>
        <begin position="1"/>
        <end position="90"/>
    </location>
</feature>
<reference evidence="3" key="2">
    <citation type="submission" date="2020-10" db="UniProtKB">
        <authorList>
            <consortium name="WormBaseParasite"/>
        </authorList>
    </citation>
    <scope>IDENTIFICATION</scope>
</reference>
<reference evidence="2" key="1">
    <citation type="journal article" date="2013" name="Genetics">
        <title>The draft genome and transcriptome of Panagrellus redivivus are shaped by the harsh demands of a free-living lifestyle.</title>
        <authorList>
            <person name="Srinivasan J."/>
            <person name="Dillman A.R."/>
            <person name="Macchietto M.G."/>
            <person name="Heikkinen L."/>
            <person name="Lakso M."/>
            <person name="Fracchia K.M."/>
            <person name="Antoshechkin I."/>
            <person name="Mortazavi A."/>
            <person name="Wong G."/>
            <person name="Sternberg P.W."/>
        </authorList>
    </citation>
    <scope>NUCLEOTIDE SEQUENCE [LARGE SCALE GENOMIC DNA]</scope>
    <source>
        <strain evidence="2">MT8872</strain>
    </source>
</reference>
<dbReference type="PROSITE" id="PS50878">
    <property type="entry name" value="RT_POL"/>
    <property type="match status" value="1"/>
</dbReference>
<sequence>MKSPGLQIDRRPLRYLAYADDIAIPAANIRSLTTAVRSLADEASKIGLEINVKKTVWMRQDRGNVKKERLIIRGTEIEQVDHFTYLGQNLCWPRNFSYEINKRISAIDFIEESQFEQAPFKSSLSDDSSVH</sequence>
<evidence type="ECO:0000259" key="1">
    <source>
        <dbReference type="PROSITE" id="PS50878"/>
    </source>
</evidence>
<dbReference type="PANTHER" id="PTHR47027">
    <property type="entry name" value="REVERSE TRANSCRIPTASE DOMAIN-CONTAINING PROTEIN"/>
    <property type="match status" value="1"/>
</dbReference>
<dbReference type="WBParaSite" id="Pan_g23416.t1">
    <property type="protein sequence ID" value="Pan_g23416.t1"/>
    <property type="gene ID" value="Pan_g23416"/>
</dbReference>
<dbReference type="Proteomes" id="UP000492821">
    <property type="component" value="Unassembled WGS sequence"/>
</dbReference>
<dbReference type="AlphaFoldDB" id="A0A7E4VPF8"/>